<feature type="compositionally biased region" description="Low complexity" evidence="8">
    <location>
        <begin position="265"/>
        <end position="274"/>
    </location>
</feature>
<dbReference type="CDD" id="cd11803">
    <property type="entry name" value="SH3_Endophilin_A"/>
    <property type="match status" value="1"/>
</dbReference>
<keyword evidence="12" id="KW-1185">Reference proteome</keyword>
<dbReference type="PANTHER" id="PTHR14167">
    <property type="entry name" value="SH3 DOMAIN-CONTAINING"/>
    <property type="match status" value="1"/>
</dbReference>
<evidence type="ECO:0000256" key="7">
    <source>
        <dbReference type="PROSITE-ProRule" id="PRU00192"/>
    </source>
</evidence>
<dbReference type="PRINTS" id="PR00452">
    <property type="entry name" value="SH3DOMAIN"/>
</dbReference>
<evidence type="ECO:0000256" key="2">
    <source>
        <dbReference type="ARBA" id="ARBA00006697"/>
    </source>
</evidence>
<dbReference type="OrthoDB" id="443981at2759"/>
<feature type="region of interest" description="Disordered" evidence="8">
    <location>
        <begin position="252"/>
        <end position="299"/>
    </location>
</feature>
<dbReference type="Pfam" id="PF03114">
    <property type="entry name" value="BAR"/>
    <property type="match status" value="1"/>
</dbReference>
<organism evidence="11 12">
    <name type="scientific">Strongylocentrotus purpuratus</name>
    <name type="common">Purple sea urchin</name>
    <dbReference type="NCBI Taxonomy" id="7668"/>
    <lineage>
        <taxon>Eukaryota</taxon>
        <taxon>Metazoa</taxon>
        <taxon>Echinodermata</taxon>
        <taxon>Eleutherozoa</taxon>
        <taxon>Echinozoa</taxon>
        <taxon>Echinoidea</taxon>
        <taxon>Euechinoidea</taxon>
        <taxon>Echinacea</taxon>
        <taxon>Camarodonta</taxon>
        <taxon>Echinidea</taxon>
        <taxon>Strongylocentrotidae</taxon>
        <taxon>Strongylocentrotus</taxon>
    </lineage>
</organism>
<dbReference type="PROSITE" id="PS50002">
    <property type="entry name" value="SH3"/>
    <property type="match status" value="1"/>
</dbReference>
<keyword evidence="4" id="KW-0254">Endocytosis</keyword>
<comment type="subcellular location">
    <subcellularLocation>
        <location evidence="1">Membrane</location>
        <topology evidence="1">Peripheral membrane protein</topology>
    </subcellularLocation>
</comment>
<dbReference type="Proteomes" id="UP000007110">
    <property type="component" value="Unassembled WGS sequence"/>
</dbReference>
<dbReference type="Gene3D" id="2.30.30.40">
    <property type="entry name" value="SH3 Domains"/>
    <property type="match status" value="1"/>
</dbReference>
<dbReference type="FunCoup" id="A0A7M7NBT3">
    <property type="interactions" value="1375"/>
</dbReference>
<dbReference type="SMART" id="SM00326">
    <property type="entry name" value="SH3"/>
    <property type="match status" value="1"/>
</dbReference>
<comment type="similarity">
    <text evidence="2">Belongs to the endophilin family.</text>
</comment>
<dbReference type="InterPro" id="IPR004148">
    <property type="entry name" value="BAR_dom"/>
</dbReference>
<dbReference type="RefSeq" id="XP_030833251.1">
    <property type="nucleotide sequence ID" value="XM_030977391.1"/>
</dbReference>
<dbReference type="GO" id="GO:0005737">
    <property type="term" value="C:cytoplasm"/>
    <property type="evidence" value="ECO:0007669"/>
    <property type="project" value="InterPro"/>
</dbReference>
<evidence type="ECO:0000313" key="11">
    <source>
        <dbReference type="EnsemblMetazoa" id="XP_030833251"/>
    </source>
</evidence>
<evidence type="ECO:0000256" key="3">
    <source>
        <dbReference type="ARBA" id="ARBA00022443"/>
    </source>
</evidence>
<dbReference type="GO" id="GO:0006897">
    <property type="term" value="P:endocytosis"/>
    <property type="evidence" value="ECO:0007669"/>
    <property type="project" value="UniProtKB-KW"/>
</dbReference>
<reference evidence="12" key="1">
    <citation type="submission" date="2015-02" db="EMBL/GenBank/DDBJ databases">
        <title>Genome sequencing for Strongylocentrotus purpuratus.</title>
        <authorList>
            <person name="Murali S."/>
            <person name="Liu Y."/>
            <person name="Vee V."/>
            <person name="English A."/>
            <person name="Wang M."/>
            <person name="Skinner E."/>
            <person name="Han Y."/>
            <person name="Muzny D.M."/>
            <person name="Worley K.C."/>
            <person name="Gibbs R.A."/>
        </authorList>
    </citation>
    <scope>NUCLEOTIDE SEQUENCE</scope>
</reference>
<protein>
    <submittedName>
        <fullName evidence="11">Uncharacterized protein</fullName>
    </submittedName>
</protein>
<dbReference type="GO" id="GO:0098978">
    <property type="term" value="C:glutamatergic synapse"/>
    <property type="evidence" value="ECO:0000318"/>
    <property type="project" value="GO_Central"/>
</dbReference>
<dbReference type="SUPFAM" id="SSF103657">
    <property type="entry name" value="BAR/IMD domain-like"/>
    <property type="match status" value="1"/>
</dbReference>
<keyword evidence="6" id="KW-0472">Membrane</keyword>
<dbReference type="FunFam" id="2.30.30.40:FF:000072">
    <property type="entry name" value="Unconventional Myosin IB"/>
    <property type="match status" value="1"/>
</dbReference>
<dbReference type="GeneID" id="587130"/>
<dbReference type="KEGG" id="spu:587130"/>
<proteinExistence type="inferred from homology"/>
<evidence type="ECO:0000259" key="10">
    <source>
        <dbReference type="PROSITE" id="PS51021"/>
    </source>
</evidence>
<dbReference type="SMART" id="SM00721">
    <property type="entry name" value="BAR"/>
    <property type="match status" value="1"/>
</dbReference>
<dbReference type="GO" id="GO:0016020">
    <property type="term" value="C:membrane"/>
    <property type="evidence" value="ECO:0007669"/>
    <property type="project" value="UniProtKB-SubCell"/>
</dbReference>
<dbReference type="EnsemblMetazoa" id="XM_030977391">
    <property type="protein sequence ID" value="XP_030833251"/>
    <property type="gene ID" value="LOC587130"/>
</dbReference>
<evidence type="ECO:0000256" key="4">
    <source>
        <dbReference type="ARBA" id="ARBA00022583"/>
    </source>
</evidence>
<accession>A0A7M7NBT3</accession>
<feature type="domain" description="SH3" evidence="9">
    <location>
        <begin position="300"/>
        <end position="359"/>
    </location>
</feature>
<dbReference type="InterPro" id="IPR036028">
    <property type="entry name" value="SH3-like_dom_sf"/>
</dbReference>
<evidence type="ECO:0000259" key="9">
    <source>
        <dbReference type="PROSITE" id="PS50002"/>
    </source>
</evidence>
<dbReference type="InterPro" id="IPR027267">
    <property type="entry name" value="AH/BAR_dom_sf"/>
</dbReference>
<dbReference type="SUPFAM" id="SSF50044">
    <property type="entry name" value="SH3-domain"/>
    <property type="match status" value="1"/>
</dbReference>
<dbReference type="PANTHER" id="PTHR14167:SF81">
    <property type="entry name" value="ENDOPHILIN-A"/>
    <property type="match status" value="1"/>
</dbReference>
<evidence type="ECO:0000313" key="12">
    <source>
        <dbReference type="Proteomes" id="UP000007110"/>
    </source>
</evidence>
<dbReference type="InParanoid" id="A0A7M7NBT3"/>
<evidence type="ECO:0000256" key="1">
    <source>
        <dbReference type="ARBA" id="ARBA00004170"/>
    </source>
</evidence>
<evidence type="ECO:0000256" key="8">
    <source>
        <dbReference type="SAM" id="MobiDB-lite"/>
    </source>
</evidence>
<keyword evidence="5" id="KW-0175">Coiled coil</keyword>
<dbReference type="Gene3D" id="1.20.1270.60">
    <property type="entry name" value="Arfaptin homology (AH) domain/BAR domain"/>
    <property type="match status" value="1"/>
</dbReference>
<dbReference type="CDD" id="cd07592">
    <property type="entry name" value="BAR_Endophilin_A"/>
    <property type="match status" value="1"/>
</dbReference>
<dbReference type="Pfam" id="PF14604">
    <property type="entry name" value="SH3_9"/>
    <property type="match status" value="1"/>
</dbReference>
<dbReference type="GO" id="GO:0098793">
    <property type="term" value="C:presynapse"/>
    <property type="evidence" value="ECO:0000318"/>
    <property type="project" value="GO_Central"/>
</dbReference>
<evidence type="ECO:0000256" key="6">
    <source>
        <dbReference type="ARBA" id="ARBA00023136"/>
    </source>
</evidence>
<dbReference type="InterPro" id="IPR050384">
    <property type="entry name" value="Endophilin_SH3RF"/>
</dbReference>
<name>A0A7M7NBT3_STRPU</name>
<dbReference type="AlphaFoldDB" id="A0A7M7NBT3"/>
<dbReference type="PROSITE" id="PS51021">
    <property type="entry name" value="BAR"/>
    <property type="match status" value="1"/>
</dbReference>
<dbReference type="InterPro" id="IPR035824">
    <property type="entry name" value="Endophilin_A_SH3"/>
</dbReference>
<keyword evidence="3 7" id="KW-0728">SH3 domain</keyword>
<dbReference type="PRINTS" id="PR00499">
    <property type="entry name" value="P67PHOX"/>
</dbReference>
<sequence>MSFAGFKKQLNKANQFMSEKIAGAEKTEYDEEFVDLEKTIDVTSLAVDDIITKTNELLQPNPLTRAKQSTAMTVSKMRGQTKNSRYPQPEATLGDCFLKFGRDLGENSVFGNGLLEVGEAHKQLADIKDSLDFNIRQNFLEPLDHLRQKELKEIVHHRKKMQGRRLDYDCKKRKVQKGGSQIPEEEIRMAQEKFEESRDIVMNGMMNLVESDVEQVRQLQALVEAQLEYHQQAQEILNQLTSSLGDRIMEAENQPKAYKPRRVVTSTLSSNSHTTDSDDDDDSGVRQISYKPSSAPPAAPTARICKALYDFEPENDEELAFSEGDMITLISEVDENWLQGEVDGKTGFFPRNYVDLSAI</sequence>
<reference evidence="11" key="2">
    <citation type="submission" date="2021-01" db="UniProtKB">
        <authorList>
            <consortium name="EnsemblMetazoa"/>
        </authorList>
    </citation>
    <scope>IDENTIFICATION</scope>
</reference>
<evidence type="ECO:0000256" key="5">
    <source>
        <dbReference type="ARBA" id="ARBA00023054"/>
    </source>
</evidence>
<feature type="domain" description="BAR" evidence="10">
    <location>
        <begin position="18"/>
        <end position="253"/>
    </location>
</feature>
<dbReference type="InterPro" id="IPR001452">
    <property type="entry name" value="SH3_domain"/>
</dbReference>